<gene>
    <name evidence="6" type="ORF">ACFO6V_22125</name>
</gene>
<protein>
    <submittedName>
        <fullName evidence="6">NAD(P)/FAD-dependent oxidoreductase</fullName>
    </submittedName>
</protein>
<proteinExistence type="predicted"/>
<evidence type="ECO:0000256" key="2">
    <source>
        <dbReference type="ARBA" id="ARBA00022630"/>
    </source>
</evidence>
<dbReference type="RefSeq" id="WP_377139479.1">
    <property type="nucleotide sequence ID" value="NZ_JBHSFI010000007.1"/>
</dbReference>
<name>A0ABV9HP43_9MICO</name>
<evidence type="ECO:0000256" key="3">
    <source>
        <dbReference type="ARBA" id="ARBA00022827"/>
    </source>
</evidence>
<comment type="cofactor">
    <cofactor evidence="1">
        <name>FAD</name>
        <dbReference type="ChEBI" id="CHEBI:57692"/>
    </cofactor>
</comment>
<evidence type="ECO:0000313" key="6">
    <source>
        <dbReference type="EMBL" id="MFC4630961.1"/>
    </source>
</evidence>
<sequence>MSTPGSVLVVGASAGGLTTAEALRRKGYEGRLTLLGGERHLPYDRPPLSKQVLSGAWEAGRAQLRPEPALRALDAELVLGDGATGLDVANRTVRTESGRELGADTIVIATGVHARTLPVEAQPADPRPGQDRLAGVHVIRTLDDSVALHAELATARRLVVVGDGVLGAEVAATGRGLGLDVTLAGPQSVPMQSQFGPWAGALLGDLHTDRGVKQTRLHRQQVADALTLAVR</sequence>
<evidence type="ECO:0000256" key="4">
    <source>
        <dbReference type="ARBA" id="ARBA00023002"/>
    </source>
</evidence>
<dbReference type="Gene3D" id="3.50.50.60">
    <property type="entry name" value="FAD/NAD(P)-binding domain"/>
    <property type="match status" value="2"/>
</dbReference>
<keyword evidence="2" id="KW-0285">Flavoprotein</keyword>
<evidence type="ECO:0000256" key="1">
    <source>
        <dbReference type="ARBA" id="ARBA00001974"/>
    </source>
</evidence>
<evidence type="ECO:0000313" key="7">
    <source>
        <dbReference type="Proteomes" id="UP001596011"/>
    </source>
</evidence>
<dbReference type="InterPro" id="IPR036188">
    <property type="entry name" value="FAD/NAD-bd_sf"/>
</dbReference>
<accession>A0ABV9HP43</accession>
<dbReference type="PANTHER" id="PTHR43557:SF2">
    <property type="entry name" value="RIESKE DOMAIN-CONTAINING PROTEIN-RELATED"/>
    <property type="match status" value="1"/>
</dbReference>
<dbReference type="Pfam" id="PF07992">
    <property type="entry name" value="Pyr_redox_2"/>
    <property type="match status" value="1"/>
</dbReference>
<dbReference type="SUPFAM" id="SSF51905">
    <property type="entry name" value="FAD/NAD(P)-binding domain"/>
    <property type="match status" value="1"/>
</dbReference>
<dbReference type="InterPro" id="IPR023753">
    <property type="entry name" value="FAD/NAD-binding_dom"/>
</dbReference>
<reference evidence="7" key="1">
    <citation type="journal article" date="2019" name="Int. J. Syst. Evol. Microbiol.">
        <title>The Global Catalogue of Microorganisms (GCM) 10K type strain sequencing project: providing services to taxonomists for standard genome sequencing and annotation.</title>
        <authorList>
            <consortium name="The Broad Institute Genomics Platform"/>
            <consortium name="The Broad Institute Genome Sequencing Center for Infectious Disease"/>
            <person name="Wu L."/>
            <person name="Ma J."/>
        </authorList>
    </citation>
    <scope>NUCLEOTIDE SEQUENCE [LARGE SCALE GENOMIC DNA]</scope>
    <source>
        <strain evidence="7">CCUG 42722</strain>
    </source>
</reference>
<evidence type="ECO:0000259" key="5">
    <source>
        <dbReference type="Pfam" id="PF07992"/>
    </source>
</evidence>
<dbReference type="PRINTS" id="PR00368">
    <property type="entry name" value="FADPNR"/>
</dbReference>
<dbReference type="Proteomes" id="UP001596011">
    <property type="component" value="Unassembled WGS sequence"/>
</dbReference>
<dbReference type="EMBL" id="JBHSFI010000007">
    <property type="protein sequence ID" value="MFC4630961.1"/>
    <property type="molecule type" value="Genomic_DNA"/>
</dbReference>
<comment type="caution">
    <text evidence="6">The sequence shown here is derived from an EMBL/GenBank/DDBJ whole genome shotgun (WGS) entry which is preliminary data.</text>
</comment>
<dbReference type="PANTHER" id="PTHR43557">
    <property type="entry name" value="APOPTOSIS-INDUCING FACTOR 1"/>
    <property type="match status" value="1"/>
</dbReference>
<feature type="domain" description="FAD/NAD(P)-binding" evidence="5">
    <location>
        <begin position="6"/>
        <end position="213"/>
    </location>
</feature>
<dbReference type="PRINTS" id="PR00411">
    <property type="entry name" value="PNDRDTASEI"/>
</dbReference>
<keyword evidence="7" id="KW-1185">Reference proteome</keyword>
<organism evidence="6 7">
    <name type="scientific">Promicromonospora alba</name>
    <dbReference type="NCBI Taxonomy" id="1616110"/>
    <lineage>
        <taxon>Bacteria</taxon>
        <taxon>Bacillati</taxon>
        <taxon>Actinomycetota</taxon>
        <taxon>Actinomycetes</taxon>
        <taxon>Micrococcales</taxon>
        <taxon>Promicromonosporaceae</taxon>
        <taxon>Promicromonospora</taxon>
    </lineage>
</organism>
<keyword evidence="3" id="KW-0274">FAD</keyword>
<dbReference type="InterPro" id="IPR050446">
    <property type="entry name" value="FAD-oxidoreductase/Apoptosis"/>
</dbReference>
<keyword evidence="4" id="KW-0560">Oxidoreductase</keyword>